<dbReference type="InterPro" id="IPR038332">
    <property type="entry name" value="PPE_sf"/>
</dbReference>
<dbReference type="PANTHER" id="PTHR46766">
    <property type="entry name" value="GLUTAMINE-RICH PROTEIN 2"/>
    <property type="match status" value="1"/>
</dbReference>
<organism evidence="4 5">
    <name type="scientific">Mycobacterium decipiens</name>
    <dbReference type="NCBI Taxonomy" id="1430326"/>
    <lineage>
        <taxon>Bacteria</taxon>
        <taxon>Bacillati</taxon>
        <taxon>Actinomycetota</taxon>
        <taxon>Actinomycetes</taxon>
        <taxon>Mycobacteriales</taxon>
        <taxon>Mycobacteriaceae</taxon>
        <taxon>Mycobacterium</taxon>
    </lineage>
</organism>
<dbReference type="Gene3D" id="1.20.1260.20">
    <property type="entry name" value="PPE superfamily"/>
    <property type="match status" value="1"/>
</dbReference>
<dbReference type="Pfam" id="PF00823">
    <property type="entry name" value="PPE"/>
    <property type="match status" value="1"/>
</dbReference>
<dbReference type="SUPFAM" id="SSF140459">
    <property type="entry name" value="PE/PPE dimer-like"/>
    <property type="match status" value="1"/>
</dbReference>
<evidence type="ECO:0000259" key="3">
    <source>
        <dbReference type="Pfam" id="PF12484"/>
    </source>
</evidence>
<accession>A0A1X2LU65</accession>
<dbReference type="OrthoDB" id="4752888at2"/>
<name>A0A1X2LU65_9MYCO</name>
<keyword evidence="5" id="KW-1185">Reference proteome</keyword>
<gene>
    <name evidence="4" type="ORF">B8W66_12500</name>
</gene>
<evidence type="ECO:0000259" key="2">
    <source>
        <dbReference type="Pfam" id="PF00823"/>
    </source>
</evidence>
<dbReference type="STRING" id="1430326.B8W66_12500"/>
<evidence type="ECO:0000313" key="4">
    <source>
        <dbReference type="EMBL" id="OSC40509.1"/>
    </source>
</evidence>
<evidence type="ECO:0008006" key="6">
    <source>
        <dbReference type="Google" id="ProtNLM"/>
    </source>
</evidence>
<protein>
    <recommendedName>
        <fullName evidence="6">PPE family protein</fullName>
    </recommendedName>
</protein>
<comment type="similarity">
    <text evidence="1">Belongs to the mycobacterial PPE family.</text>
</comment>
<dbReference type="InterPro" id="IPR022171">
    <property type="entry name" value="PPE_C"/>
</dbReference>
<reference evidence="4 5" key="1">
    <citation type="submission" date="2017-04" db="EMBL/GenBank/DDBJ databases">
        <title>The new phylogeny of genus Mycobacterium.</title>
        <authorList>
            <person name="Tortoli E."/>
            <person name="Trovato A."/>
            <person name="Cirillo D.M."/>
        </authorList>
    </citation>
    <scope>NUCLEOTIDE SEQUENCE [LARGE SCALE GENOMIC DNA]</scope>
    <source>
        <strain evidence="4 5">TBL 1200985</strain>
    </source>
</reference>
<proteinExistence type="inferred from homology"/>
<dbReference type="PANTHER" id="PTHR46766:SF1">
    <property type="entry name" value="GLUTAMINE-RICH PROTEIN 2"/>
    <property type="match status" value="1"/>
</dbReference>
<comment type="caution">
    <text evidence="4">The sequence shown here is derived from an EMBL/GenBank/DDBJ whole genome shotgun (WGS) entry which is preliminary data.</text>
</comment>
<dbReference type="AlphaFoldDB" id="A0A1X2LU65"/>
<sequence>MDFGALPPEINSARMYAGAGPAPMLSAAAAWNGLAAELSTTATSYESVITRLTTESWMGPASLSMVAAAQPYLAWLAYTAESAAHAGGQAMASAAAYEAAFAMTVPPAEVAANRAMLAALVATNILGQNTPAIMANEALYAEMWAQDAMAMYGYAASSAAAGTLSPLTTPAQTTNPGGLALQAAAVGQAATAGTAQQVGLESLITSLPNAIMGLASPVTSLADATGLTGVVKSIDEFLAIPFVGNIVNSSINTAAWFVMAAIPTAIFLGNTVGAAAPAAVVEGAAEGALGAAGAAAAAGAGLADAVAPAGLGASLGEAALVGSLSVPASWSSATPAVTVGATAAEGSGWTVAAEEAGPVTGVAGMPGMAAAAKGAGAYAGPRYGFKPIVMPKQVVV</sequence>
<dbReference type="InterPro" id="IPR000030">
    <property type="entry name" value="PPE_dom"/>
</dbReference>
<dbReference type="FunFam" id="1.20.1260.20:FF:000001">
    <property type="entry name" value="PPE family protein PPE41"/>
    <property type="match status" value="1"/>
</dbReference>
<dbReference type="EMBL" id="NCXP01000013">
    <property type="protein sequence ID" value="OSC40509.1"/>
    <property type="molecule type" value="Genomic_DNA"/>
</dbReference>
<dbReference type="RefSeq" id="WP_085325343.1">
    <property type="nucleotide sequence ID" value="NZ_NCXP01000013.1"/>
</dbReference>
<evidence type="ECO:0000313" key="5">
    <source>
        <dbReference type="Proteomes" id="UP000193247"/>
    </source>
</evidence>
<feature type="domain" description="PPE family C-terminal" evidence="3">
    <location>
        <begin position="313"/>
        <end position="392"/>
    </location>
</feature>
<dbReference type="GO" id="GO:0052572">
    <property type="term" value="P:response to host immune response"/>
    <property type="evidence" value="ECO:0007669"/>
    <property type="project" value="TreeGrafter"/>
</dbReference>
<evidence type="ECO:0000256" key="1">
    <source>
        <dbReference type="ARBA" id="ARBA00010652"/>
    </source>
</evidence>
<dbReference type="Proteomes" id="UP000193247">
    <property type="component" value="Unassembled WGS sequence"/>
</dbReference>
<dbReference type="Pfam" id="PF12484">
    <property type="entry name" value="PPE-SVP"/>
    <property type="match status" value="1"/>
</dbReference>
<feature type="domain" description="PPE" evidence="2">
    <location>
        <begin position="2"/>
        <end position="164"/>
    </location>
</feature>